<dbReference type="InterPro" id="IPR000504">
    <property type="entry name" value="RRM_dom"/>
</dbReference>
<sequence>MSSSGEEQKKKKKSKKRKSNQSSVDFVIVSQDNEVKEVVKKKKDPNKGKDSASSRKGQEDKDDEKKRKENATREDEPKRRKREDQKLKGEDEPSTKKVRASGVTRLFVGNLPWSIDDRGLEKALECALPVIKYITDKDTKQFYGSAFVECADTAAAEHAVALSGTKVGGRQIKVAFAPPRPGDVWPPKNHRPKAQRPADGTNKLFLGNVAYEAEEEDVLAHFSTVAPDGFKAIRWLTDKHSGDFRGSGFLEFYSVEQADAAINTLNGTDLKGRPIRLDYA</sequence>
<evidence type="ECO:0000313" key="7">
    <source>
        <dbReference type="Proteomes" id="UP001230188"/>
    </source>
</evidence>
<reference evidence="6" key="1">
    <citation type="submission" date="2023-01" db="EMBL/GenBank/DDBJ databases">
        <title>Metagenome sequencing of chrysophaentin producing Chrysophaeum taylorii.</title>
        <authorList>
            <person name="Davison J."/>
            <person name="Bewley C."/>
        </authorList>
    </citation>
    <scope>NUCLEOTIDE SEQUENCE</scope>
    <source>
        <strain evidence="6">NIES-1699</strain>
    </source>
</reference>
<protein>
    <recommendedName>
        <fullName evidence="5">RRM domain-containing protein</fullName>
    </recommendedName>
</protein>
<dbReference type="PANTHER" id="PTHR23236:SF119">
    <property type="entry name" value="NUCLEAR RNA-BINDING PROTEIN SART-3"/>
    <property type="match status" value="1"/>
</dbReference>
<keyword evidence="2 3" id="KW-0694">RNA-binding</keyword>
<dbReference type="Proteomes" id="UP001230188">
    <property type="component" value="Unassembled WGS sequence"/>
</dbReference>
<dbReference type="SUPFAM" id="SSF54928">
    <property type="entry name" value="RNA-binding domain, RBD"/>
    <property type="match status" value="1"/>
</dbReference>
<proteinExistence type="predicted"/>
<evidence type="ECO:0000256" key="3">
    <source>
        <dbReference type="PROSITE-ProRule" id="PRU00176"/>
    </source>
</evidence>
<dbReference type="PROSITE" id="PS50102">
    <property type="entry name" value="RRM"/>
    <property type="match status" value="2"/>
</dbReference>
<dbReference type="InterPro" id="IPR012677">
    <property type="entry name" value="Nucleotide-bd_a/b_plait_sf"/>
</dbReference>
<dbReference type="Gene3D" id="3.30.70.330">
    <property type="match status" value="2"/>
</dbReference>
<feature type="domain" description="RRM" evidence="5">
    <location>
        <begin position="104"/>
        <end position="179"/>
    </location>
</feature>
<dbReference type="SMART" id="SM00360">
    <property type="entry name" value="RRM"/>
    <property type="match status" value="2"/>
</dbReference>
<feature type="compositionally biased region" description="Basic and acidic residues" evidence="4">
    <location>
        <begin position="45"/>
        <end position="95"/>
    </location>
</feature>
<keyword evidence="7" id="KW-1185">Reference proteome</keyword>
<dbReference type="InterPro" id="IPR035979">
    <property type="entry name" value="RBD_domain_sf"/>
</dbReference>
<evidence type="ECO:0000256" key="1">
    <source>
        <dbReference type="ARBA" id="ARBA00022737"/>
    </source>
</evidence>
<gene>
    <name evidence="6" type="ORF">CTAYLR_000907</name>
</gene>
<feature type="domain" description="RRM" evidence="5">
    <location>
        <begin position="202"/>
        <end position="280"/>
    </location>
</feature>
<feature type="region of interest" description="Disordered" evidence="4">
    <location>
        <begin position="1"/>
        <end position="97"/>
    </location>
</feature>
<dbReference type="EMBL" id="JAQMWT010000330">
    <property type="protein sequence ID" value="KAJ8604505.1"/>
    <property type="molecule type" value="Genomic_DNA"/>
</dbReference>
<evidence type="ECO:0000259" key="5">
    <source>
        <dbReference type="PROSITE" id="PS50102"/>
    </source>
</evidence>
<dbReference type="Pfam" id="PF00076">
    <property type="entry name" value="RRM_1"/>
    <property type="match status" value="2"/>
</dbReference>
<dbReference type="PANTHER" id="PTHR23236">
    <property type="entry name" value="EUKARYOTIC TRANSLATION INITIATION FACTOR 4B/4H"/>
    <property type="match status" value="1"/>
</dbReference>
<evidence type="ECO:0000313" key="6">
    <source>
        <dbReference type="EMBL" id="KAJ8604505.1"/>
    </source>
</evidence>
<dbReference type="AlphaFoldDB" id="A0AAD7UFF7"/>
<accession>A0AAD7UFF7</accession>
<evidence type="ECO:0000256" key="4">
    <source>
        <dbReference type="SAM" id="MobiDB-lite"/>
    </source>
</evidence>
<dbReference type="GO" id="GO:0003723">
    <property type="term" value="F:RNA binding"/>
    <property type="evidence" value="ECO:0007669"/>
    <property type="project" value="UniProtKB-UniRule"/>
</dbReference>
<feature type="compositionally biased region" description="Basic residues" evidence="4">
    <location>
        <begin position="10"/>
        <end position="19"/>
    </location>
</feature>
<name>A0AAD7UFF7_9STRA</name>
<comment type="caution">
    <text evidence="6">The sequence shown here is derived from an EMBL/GenBank/DDBJ whole genome shotgun (WGS) entry which is preliminary data.</text>
</comment>
<evidence type="ECO:0000256" key="2">
    <source>
        <dbReference type="ARBA" id="ARBA00022884"/>
    </source>
</evidence>
<feature type="region of interest" description="Disordered" evidence="4">
    <location>
        <begin position="179"/>
        <end position="199"/>
    </location>
</feature>
<keyword evidence="1" id="KW-0677">Repeat</keyword>
<organism evidence="6 7">
    <name type="scientific">Chrysophaeum taylorii</name>
    <dbReference type="NCBI Taxonomy" id="2483200"/>
    <lineage>
        <taxon>Eukaryota</taxon>
        <taxon>Sar</taxon>
        <taxon>Stramenopiles</taxon>
        <taxon>Ochrophyta</taxon>
        <taxon>Pelagophyceae</taxon>
        <taxon>Pelagomonadales</taxon>
        <taxon>Pelagomonadaceae</taxon>
        <taxon>Chrysophaeum</taxon>
    </lineage>
</organism>